<reference evidence="5" key="1">
    <citation type="submission" date="2025-08" db="UniProtKB">
        <authorList>
            <consortium name="RefSeq"/>
        </authorList>
    </citation>
    <scope>IDENTIFICATION</scope>
</reference>
<keyword evidence="2" id="KW-0812">Transmembrane</keyword>
<dbReference type="InterPro" id="IPR011989">
    <property type="entry name" value="ARM-like"/>
</dbReference>
<feature type="compositionally biased region" description="Low complexity" evidence="1">
    <location>
        <begin position="18"/>
        <end position="39"/>
    </location>
</feature>
<evidence type="ECO:0000256" key="2">
    <source>
        <dbReference type="SAM" id="Phobius"/>
    </source>
</evidence>
<name>A0A6I9RGR3_ELAGV</name>
<feature type="region of interest" description="Disordered" evidence="1">
    <location>
        <begin position="1"/>
        <end position="41"/>
    </location>
</feature>
<gene>
    <name evidence="5" type="primary">LOC105048730</name>
</gene>
<dbReference type="Proteomes" id="UP000504607">
    <property type="component" value="Chromosome 7"/>
</dbReference>
<evidence type="ECO:0000256" key="1">
    <source>
        <dbReference type="SAM" id="MobiDB-lite"/>
    </source>
</evidence>
<protein>
    <submittedName>
        <fullName evidence="5">Uncharacterized protein LOC105048730 isoform X1</fullName>
    </submittedName>
</protein>
<sequence>MPDNDARRRQAKDPQVVSTTSAPPRPPMSASSPPYSSARRPGHWAKLSVKVALLESITLDPSPSVSQSSQEDHREVALILFCPLTETIGPISQSHLAYLQPILLKRLQDGTSIHVRVAALKCVIYFVYIYMYHLILLK</sequence>
<feature type="compositionally biased region" description="Basic and acidic residues" evidence="1">
    <location>
        <begin position="1"/>
        <end position="12"/>
    </location>
</feature>
<evidence type="ECO:0000259" key="3">
    <source>
        <dbReference type="Pfam" id="PF25780"/>
    </source>
</evidence>
<dbReference type="KEGG" id="egu:105048730"/>
<keyword evidence="4" id="KW-1185">Reference proteome</keyword>
<feature type="domain" description="IPO4/5-like TPR repeats" evidence="3">
    <location>
        <begin position="65"/>
        <end position="127"/>
    </location>
</feature>
<dbReference type="GeneID" id="105048730"/>
<dbReference type="Pfam" id="PF25780">
    <property type="entry name" value="TPR_IPO5"/>
    <property type="match status" value="1"/>
</dbReference>
<evidence type="ECO:0000313" key="5">
    <source>
        <dbReference type="RefSeq" id="XP_010926459.1"/>
    </source>
</evidence>
<evidence type="ECO:0000313" key="4">
    <source>
        <dbReference type="Proteomes" id="UP000504607"/>
    </source>
</evidence>
<keyword evidence="2" id="KW-1133">Transmembrane helix</keyword>
<dbReference type="RefSeq" id="XP_010926459.1">
    <property type="nucleotide sequence ID" value="XM_010928157.2"/>
</dbReference>
<organism evidence="4 5">
    <name type="scientific">Elaeis guineensis var. tenera</name>
    <name type="common">Oil palm</name>
    <dbReference type="NCBI Taxonomy" id="51953"/>
    <lineage>
        <taxon>Eukaryota</taxon>
        <taxon>Viridiplantae</taxon>
        <taxon>Streptophyta</taxon>
        <taxon>Embryophyta</taxon>
        <taxon>Tracheophyta</taxon>
        <taxon>Spermatophyta</taxon>
        <taxon>Magnoliopsida</taxon>
        <taxon>Liliopsida</taxon>
        <taxon>Arecaceae</taxon>
        <taxon>Arecoideae</taxon>
        <taxon>Cocoseae</taxon>
        <taxon>Elaeidinae</taxon>
        <taxon>Elaeis</taxon>
    </lineage>
</organism>
<dbReference type="SUPFAM" id="SSF48371">
    <property type="entry name" value="ARM repeat"/>
    <property type="match status" value="1"/>
</dbReference>
<dbReference type="InterPro" id="IPR016024">
    <property type="entry name" value="ARM-type_fold"/>
</dbReference>
<feature type="transmembrane region" description="Helical" evidence="2">
    <location>
        <begin position="113"/>
        <end position="135"/>
    </location>
</feature>
<accession>A0A6I9RGR3</accession>
<dbReference type="OrthoDB" id="7862313at2759"/>
<proteinExistence type="predicted"/>
<dbReference type="InterPro" id="IPR057672">
    <property type="entry name" value="TPR_IPO4/5"/>
</dbReference>
<keyword evidence="2" id="KW-0472">Membrane</keyword>
<dbReference type="InParanoid" id="A0A6I9RGR3"/>
<dbReference type="Gene3D" id="1.25.10.10">
    <property type="entry name" value="Leucine-rich Repeat Variant"/>
    <property type="match status" value="1"/>
</dbReference>
<dbReference type="AlphaFoldDB" id="A0A6I9RGR3"/>